<evidence type="ECO:0000313" key="2">
    <source>
        <dbReference type="Proteomes" id="UP000030300"/>
    </source>
</evidence>
<sequence>MAVKVTTTEVSAGTSTYTVVTHDDGVDFLIDDGHLMVFDKAGDRAAGYAPATWRSAVVADSQ</sequence>
<dbReference type="GeneID" id="96610193"/>
<proteinExistence type="predicted"/>
<dbReference type="EMBL" id="CP009896">
    <property type="protein sequence ID" value="AIY17771.1"/>
    <property type="molecule type" value="Genomic_DNA"/>
</dbReference>
<keyword evidence="2" id="KW-1185">Reference proteome</keyword>
<gene>
    <name evidence="1" type="ORF">KR76_15185</name>
</gene>
<dbReference type="STRING" id="2045.KR76_15185"/>
<dbReference type="RefSeq" id="WP_038679440.1">
    <property type="nucleotide sequence ID" value="NZ_BJMC01000009.1"/>
</dbReference>
<organism evidence="1 2">
    <name type="scientific">Nocardioides simplex</name>
    <name type="common">Arthrobacter simplex</name>
    <dbReference type="NCBI Taxonomy" id="2045"/>
    <lineage>
        <taxon>Bacteria</taxon>
        <taxon>Bacillati</taxon>
        <taxon>Actinomycetota</taxon>
        <taxon>Actinomycetes</taxon>
        <taxon>Propionibacteriales</taxon>
        <taxon>Nocardioidaceae</taxon>
        <taxon>Pimelobacter</taxon>
    </lineage>
</organism>
<reference evidence="1 2" key="1">
    <citation type="journal article" date="2015" name="Genome Announc.">
        <title>Complete Genome Sequence of Steroid-Transforming Nocardioides simplex VKM Ac-2033D.</title>
        <authorList>
            <person name="Shtratnikova V.Y."/>
            <person name="Schelkunov M.I."/>
            <person name="Pekov Y.A."/>
            <person name="Fokina V.V."/>
            <person name="Logacheva M.D."/>
            <person name="Sokolov S.L."/>
            <person name="Bragin E.Y."/>
            <person name="Ashapkin V.V."/>
            <person name="Donova M.V."/>
        </authorList>
    </citation>
    <scope>NUCLEOTIDE SEQUENCE [LARGE SCALE GENOMIC DNA]</scope>
    <source>
        <strain evidence="1 2">VKM Ac-2033D</strain>
    </source>
</reference>
<dbReference type="HOGENOM" id="CLU_2899653_0_0_11"/>
<dbReference type="AlphaFoldDB" id="A0A0A1DK31"/>
<accession>A0A0A1DK31</accession>
<dbReference type="Proteomes" id="UP000030300">
    <property type="component" value="Chromosome"/>
</dbReference>
<name>A0A0A1DK31_NOCSI</name>
<protein>
    <submittedName>
        <fullName evidence="1">Uncharacterized protein</fullName>
    </submittedName>
</protein>
<dbReference type="KEGG" id="psim:KR76_15185"/>
<evidence type="ECO:0000313" key="1">
    <source>
        <dbReference type="EMBL" id="AIY17771.1"/>
    </source>
</evidence>